<dbReference type="Proteomes" id="UP001302321">
    <property type="component" value="Unassembled WGS sequence"/>
</dbReference>
<evidence type="ECO:0000313" key="3">
    <source>
        <dbReference type="Proteomes" id="UP001302321"/>
    </source>
</evidence>
<gene>
    <name evidence="2" type="ORF">QBC36DRAFT_361526</name>
</gene>
<protein>
    <submittedName>
        <fullName evidence="2">Uncharacterized protein</fullName>
    </submittedName>
</protein>
<accession>A0AAN7A582</accession>
<dbReference type="AlphaFoldDB" id="A0AAN7A582"/>
<feature type="compositionally biased region" description="Pro residues" evidence="1">
    <location>
        <begin position="15"/>
        <end position="25"/>
    </location>
</feature>
<reference evidence="2" key="1">
    <citation type="journal article" date="2023" name="Mol. Phylogenet. Evol.">
        <title>Genome-scale phylogeny and comparative genomics of the fungal order Sordariales.</title>
        <authorList>
            <person name="Hensen N."/>
            <person name="Bonometti L."/>
            <person name="Westerberg I."/>
            <person name="Brannstrom I.O."/>
            <person name="Guillou S."/>
            <person name="Cros-Aarteil S."/>
            <person name="Calhoun S."/>
            <person name="Haridas S."/>
            <person name="Kuo A."/>
            <person name="Mondo S."/>
            <person name="Pangilinan J."/>
            <person name="Riley R."/>
            <person name="LaButti K."/>
            <person name="Andreopoulos B."/>
            <person name="Lipzen A."/>
            <person name="Chen C."/>
            <person name="Yan M."/>
            <person name="Daum C."/>
            <person name="Ng V."/>
            <person name="Clum A."/>
            <person name="Steindorff A."/>
            <person name="Ohm R.A."/>
            <person name="Martin F."/>
            <person name="Silar P."/>
            <person name="Natvig D.O."/>
            <person name="Lalanne C."/>
            <person name="Gautier V."/>
            <person name="Ament-Velasquez S.L."/>
            <person name="Kruys A."/>
            <person name="Hutchinson M.I."/>
            <person name="Powell A.J."/>
            <person name="Barry K."/>
            <person name="Miller A.N."/>
            <person name="Grigoriev I.V."/>
            <person name="Debuchy R."/>
            <person name="Gladieux P."/>
            <person name="Hiltunen Thoren M."/>
            <person name="Johannesson H."/>
        </authorList>
    </citation>
    <scope>NUCLEOTIDE SEQUENCE</scope>
    <source>
        <strain evidence="2">CBS 892.96</strain>
    </source>
</reference>
<comment type="caution">
    <text evidence="2">The sequence shown here is derived from an EMBL/GenBank/DDBJ whole genome shotgun (WGS) entry which is preliminary data.</text>
</comment>
<dbReference type="EMBL" id="MU866385">
    <property type="protein sequence ID" value="KAK4172897.1"/>
    <property type="molecule type" value="Genomic_DNA"/>
</dbReference>
<proteinExistence type="predicted"/>
<reference evidence="2" key="2">
    <citation type="submission" date="2023-05" db="EMBL/GenBank/DDBJ databases">
        <authorList>
            <consortium name="Lawrence Berkeley National Laboratory"/>
            <person name="Steindorff A."/>
            <person name="Hensen N."/>
            <person name="Bonometti L."/>
            <person name="Westerberg I."/>
            <person name="Brannstrom I.O."/>
            <person name="Guillou S."/>
            <person name="Cros-Aarteil S."/>
            <person name="Calhoun S."/>
            <person name="Haridas S."/>
            <person name="Kuo A."/>
            <person name="Mondo S."/>
            <person name="Pangilinan J."/>
            <person name="Riley R."/>
            <person name="Labutti K."/>
            <person name="Andreopoulos B."/>
            <person name="Lipzen A."/>
            <person name="Chen C."/>
            <person name="Yanf M."/>
            <person name="Daum C."/>
            <person name="Ng V."/>
            <person name="Clum A."/>
            <person name="Ohm R."/>
            <person name="Martin F."/>
            <person name="Silar P."/>
            <person name="Natvig D."/>
            <person name="Lalanne C."/>
            <person name="Gautier V."/>
            <person name="Ament-Velasquez S.L."/>
            <person name="Kruys A."/>
            <person name="Hutchinson M.I."/>
            <person name="Powell A.J."/>
            <person name="Barry K."/>
            <person name="Miller A.N."/>
            <person name="Grigoriev I.V."/>
            <person name="Debuchy R."/>
            <person name="Gladieux P."/>
            <person name="Thoren M.H."/>
            <person name="Johannesson H."/>
        </authorList>
    </citation>
    <scope>NUCLEOTIDE SEQUENCE</scope>
    <source>
        <strain evidence="2">CBS 892.96</strain>
    </source>
</reference>
<sequence length="310" mass="34011">MSSSKPRPEQQAPFGSPPKPPPPTWQGPSNRYGGDSSRPPAPVQKSKPEDYKYLPSFEYVNLTKLKVHNPSLYAAVATAPDSASSSKTPKPPKIAKLFFTKPPSSKPLPKPLGYTPQPPMSLGFPQHLCPICSTPIGYGEGQDFTGNLPCKHRGPCSSEPCIMAYYGSLDRWALPYTGSKPVFCQAPGCRAQIEAWCQVKCQENKSSTIGQVFHNDAYRDPKVVEAEEERRWKTMERERAEEAAAQRLARPPREWSVGCKARSRNWAGAVVTCLCCWSCMLCDWATDGRCGEGMEDCCCAMAFCCGGGMG</sequence>
<name>A0AAN7A582_9PEZI</name>
<evidence type="ECO:0000313" key="2">
    <source>
        <dbReference type="EMBL" id="KAK4172897.1"/>
    </source>
</evidence>
<organism evidence="2 3">
    <name type="scientific">Triangularia setosa</name>
    <dbReference type="NCBI Taxonomy" id="2587417"/>
    <lineage>
        <taxon>Eukaryota</taxon>
        <taxon>Fungi</taxon>
        <taxon>Dikarya</taxon>
        <taxon>Ascomycota</taxon>
        <taxon>Pezizomycotina</taxon>
        <taxon>Sordariomycetes</taxon>
        <taxon>Sordariomycetidae</taxon>
        <taxon>Sordariales</taxon>
        <taxon>Podosporaceae</taxon>
        <taxon>Triangularia</taxon>
    </lineage>
</organism>
<keyword evidence="3" id="KW-1185">Reference proteome</keyword>
<evidence type="ECO:0000256" key="1">
    <source>
        <dbReference type="SAM" id="MobiDB-lite"/>
    </source>
</evidence>
<feature type="region of interest" description="Disordered" evidence="1">
    <location>
        <begin position="1"/>
        <end position="48"/>
    </location>
</feature>